<dbReference type="InterPro" id="IPR014756">
    <property type="entry name" value="Ig_E-set"/>
</dbReference>
<reference evidence="8" key="1">
    <citation type="journal article" date="2019" name="Int. J. Syst. Evol. Microbiol.">
        <title>The Global Catalogue of Microorganisms (GCM) 10K type strain sequencing project: providing services to taxonomists for standard genome sequencing and annotation.</title>
        <authorList>
            <consortium name="The Broad Institute Genomics Platform"/>
            <consortium name="The Broad Institute Genome Sequencing Center for Infectious Disease"/>
            <person name="Wu L."/>
            <person name="Ma J."/>
        </authorList>
    </citation>
    <scope>NUCLEOTIDE SEQUENCE [LARGE SCALE GENOMIC DNA]</scope>
    <source>
        <strain evidence="8">CGMCC 4.7289</strain>
    </source>
</reference>
<evidence type="ECO:0000259" key="5">
    <source>
        <dbReference type="Pfam" id="PF00174"/>
    </source>
</evidence>
<evidence type="ECO:0000256" key="3">
    <source>
        <dbReference type="ARBA" id="ARBA00022723"/>
    </source>
</evidence>
<evidence type="ECO:0000256" key="2">
    <source>
        <dbReference type="ARBA" id="ARBA00022505"/>
    </source>
</evidence>
<dbReference type="SUPFAM" id="SSF56524">
    <property type="entry name" value="Oxidoreductase molybdopterin-binding domain"/>
    <property type="match status" value="1"/>
</dbReference>
<dbReference type="PRINTS" id="PR00407">
    <property type="entry name" value="EUMOPTERIN"/>
</dbReference>
<keyword evidence="3" id="KW-0479">Metal-binding</keyword>
<comment type="cofactor">
    <cofactor evidence="1">
        <name>Mo-molybdopterin</name>
        <dbReference type="ChEBI" id="CHEBI:71302"/>
    </cofactor>
</comment>
<dbReference type="EMBL" id="JBHSAY010000019">
    <property type="protein sequence ID" value="MFC4134998.1"/>
    <property type="molecule type" value="Genomic_DNA"/>
</dbReference>
<keyword evidence="8" id="KW-1185">Reference proteome</keyword>
<feature type="domain" description="Moybdenum cofactor oxidoreductase dimerisation" evidence="6">
    <location>
        <begin position="255"/>
        <end position="362"/>
    </location>
</feature>
<dbReference type="Gene3D" id="3.90.420.10">
    <property type="entry name" value="Oxidoreductase, molybdopterin-binding domain"/>
    <property type="match status" value="1"/>
</dbReference>
<dbReference type="Pfam" id="PF00174">
    <property type="entry name" value="Oxidored_molyb"/>
    <property type="match status" value="1"/>
</dbReference>
<name>A0ABV8LX17_9ACTN</name>
<organism evidence="7 8">
    <name type="scientific">Hamadaea flava</name>
    <dbReference type="NCBI Taxonomy" id="1742688"/>
    <lineage>
        <taxon>Bacteria</taxon>
        <taxon>Bacillati</taxon>
        <taxon>Actinomycetota</taxon>
        <taxon>Actinomycetes</taxon>
        <taxon>Micromonosporales</taxon>
        <taxon>Micromonosporaceae</taxon>
        <taxon>Hamadaea</taxon>
    </lineage>
</organism>
<accession>A0ABV8LX17</accession>
<dbReference type="Gene3D" id="2.60.40.650">
    <property type="match status" value="1"/>
</dbReference>
<evidence type="ECO:0000313" key="7">
    <source>
        <dbReference type="EMBL" id="MFC4134998.1"/>
    </source>
</evidence>
<gene>
    <name evidence="7" type="ORF">ACFOZ4_30680</name>
</gene>
<proteinExistence type="predicted"/>
<dbReference type="Pfam" id="PF03404">
    <property type="entry name" value="Mo-co_dimer"/>
    <property type="match status" value="1"/>
</dbReference>
<dbReference type="InterPro" id="IPR008335">
    <property type="entry name" value="Mopterin_OxRdtase_euk"/>
</dbReference>
<keyword evidence="2" id="KW-0500">Molybdenum</keyword>
<evidence type="ECO:0000313" key="8">
    <source>
        <dbReference type="Proteomes" id="UP001595816"/>
    </source>
</evidence>
<dbReference type="InterPro" id="IPR036374">
    <property type="entry name" value="OxRdtase_Mopterin-bd_sf"/>
</dbReference>
<dbReference type="InterPro" id="IPR000572">
    <property type="entry name" value="OxRdtase_Mopterin-bd_dom"/>
</dbReference>
<dbReference type="CDD" id="cd02110">
    <property type="entry name" value="SO_family_Moco_dimer"/>
    <property type="match status" value="1"/>
</dbReference>
<feature type="domain" description="Oxidoreductase molybdopterin-binding" evidence="5">
    <location>
        <begin position="53"/>
        <end position="224"/>
    </location>
</feature>
<comment type="caution">
    <text evidence="7">The sequence shown here is derived from an EMBL/GenBank/DDBJ whole genome shotgun (WGS) entry which is preliminary data.</text>
</comment>
<evidence type="ECO:0000256" key="4">
    <source>
        <dbReference type="ARBA" id="ARBA00023002"/>
    </source>
</evidence>
<dbReference type="RefSeq" id="WP_253762486.1">
    <property type="nucleotide sequence ID" value="NZ_JAMZDZ010000001.1"/>
</dbReference>
<dbReference type="PANTHER" id="PTHR19372">
    <property type="entry name" value="SULFITE REDUCTASE"/>
    <property type="match status" value="1"/>
</dbReference>
<sequence length="366" mass="40149">MTIDEVSRPGRVAAPGEAISAEELALAARNHSLPLEALRWEITPPGLHYLLVHYDIPMVDADAWRLRVGGLVDAPLELDLAALRALPARSVRVTMECAGNGRARLEPRPVSQPWLVEAVGTAEWTGVRLRDVLDAAGVRPETVDVVFTGADHGIERGVEQDYQRALPLSEARRDDVLLAYAMNGAPLLPQHGFPLRLVVPGWYGMAHVKWLVGIEAIDREFDGFQHAVAYRMRQSPDDPGEPVTRIAPRALLVPPGHPDFMTRTRIIRPGPLTLEGRAWSGRAPVDRVEVSVDGGGTWIAADLEPIGEHPWAWRRFTAQWRAEPGSHVLTARAVTADGEAQPADQVWSRGGFANNATQRIDVLCTD</sequence>
<dbReference type="SUPFAM" id="SSF81296">
    <property type="entry name" value="E set domains"/>
    <property type="match status" value="1"/>
</dbReference>
<dbReference type="Proteomes" id="UP001595816">
    <property type="component" value="Unassembled WGS sequence"/>
</dbReference>
<evidence type="ECO:0000256" key="1">
    <source>
        <dbReference type="ARBA" id="ARBA00001924"/>
    </source>
</evidence>
<keyword evidence="4" id="KW-0560">Oxidoreductase</keyword>
<dbReference type="InterPro" id="IPR005066">
    <property type="entry name" value="MoCF_OxRdtse_dimer"/>
</dbReference>
<dbReference type="PANTHER" id="PTHR19372:SF7">
    <property type="entry name" value="SULFITE OXIDASE, MITOCHONDRIAL"/>
    <property type="match status" value="1"/>
</dbReference>
<evidence type="ECO:0000259" key="6">
    <source>
        <dbReference type="Pfam" id="PF03404"/>
    </source>
</evidence>
<protein>
    <submittedName>
        <fullName evidence="7">Sulfite oxidase</fullName>
    </submittedName>
</protein>